<dbReference type="Proteomes" id="UP001175271">
    <property type="component" value="Unassembled WGS sequence"/>
</dbReference>
<feature type="compositionally biased region" description="Low complexity" evidence="3">
    <location>
        <begin position="709"/>
        <end position="728"/>
    </location>
</feature>
<feature type="region of interest" description="Disordered" evidence="3">
    <location>
        <begin position="579"/>
        <end position="611"/>
    </location>
</feature>
<dbReference type="SMART" id="SM00229">
    <property type="entry name" value="RasGEFN"/>
    <property type="match status" value="1"/>
</dbReference>
<comment type="caution">
    <text evidence="7">The sequence shown here is derived from an EMBL/GenBank/DDBJ whole genome shotgun (WGS) entry which is preliminary data.</text>
</comment>
<dbReference type="Pfam" id="PF00618">
    <property type="entry name" value="RasGEF_N"/>
    <property type="match status" value="1"/>
</dbReference>
<dbReference type="GO" id="GO:0007265">
    <property type="term" value="P:Ras protein signal transduction"/>
    <property type="evidence" value="ECO:0007669"/>
    <property type="project" value="TreeGrafter"/>
</dbReference>
<dbReference type="CDD" id="cd06224">
    <property type="entry name" value="REM"/>
    <property type="match status" value="1"/>
</dbReference>
<dbReference type="Gene3D" id="1.10.840.10">
    <property type="entry name" value="Ras guanine-nucleotide exchange factors catalytic domain"/>
    <property type="match status" value="1"/>
</dbReference>
<dbReference type="InterPro" id="IPR029071">
    <property type="entry name" value="Ubiquitin-like_domsf"/>
</dbReference>
<dbReference type="EMBL" id="JAUCMV010000004">
    <property type="protein sequence ID" value="KAK0405375.1"/>
    <property type="molecule type" value="Genomic_DNA"/>
</dbReference>
<dbReference type="AlphaFoldDB" id="A0AA39HH49"/>
<feature type="compositionally biased region" description="Polar residues" evidence="3">
    <location>
        <begin position="676"/>
        <end position="693"/>
    </location>
</feature>
<dbReference type="SMART" id="SM00147">
    <property type="entry name" value="RasGEF"/>
    <property type="match status" value="1"/>
</dbReference>
<dbReference type="InterPro" id="IPR036964">
    <property type="entry name" value="RASGEF_cat_dom_sf"/>
</dbReference>
<accession>A0AA39HH49</accession>
<dbReference type="Gene3D" id="1.20.870.10">
    <property type="entry name" value="Son of sevenless (SoS) protein Chain: S domain 1"/>
    <property type="match status" value="1"/>
</dbReference>
<feature type="region of interest" description="Disordered" evidence="3">
    <location>
        <begin position="1"/>
        <end position="26"/>
    </location>
</feature>
<feature type="region of interest" description="Disordered" evidence="3">
    <location>
        <begin position="652"/>
        <end position="728"/>
    </location>
</feature>
<protein>
    <recommendedName>
        <fullName evidence="9">Ras-GEF domain-containing protein</fullName>
    </recommendedName>
</protein>
<dbReference type="Pfam" id="PF00617">
    <property type="entry name" value="RasGEF"/>
    <property type="match status" value="1"/>
</dbReference>
<feature type="domain" description="N-terminal Ras-GEF" evidence="6">
    <location>
        <begin position="91"/>
        <end position="216"/>
    </location>
</feature>
<keyword evidence="1 2" id="KW-0344">Guanine-nucleotide releasing factor</keyword>
<dbReference type="CDD" id="cd00153">
    <property type="entry name" value="RA_RalGDS_like"/>
    <property type="match status" value="1"/>
</dbReference>
<feature type="compositionally biased region" description="Polar residues" evidence="3">
    <location>
        <begin position="546"/>
        <end position="556"/>
    </location>
</feature>
<proteinExistence type="predicted"/>
<name>A0AA39HH49_9BILA</name>
<evidence type="ECO:0000313" key="7">
    <source>
        <dbReference type="EMBL" id="KAK0405375.1"/>
    </source>
</evidence>
<sequence length="871" mass="97874">MGKAPKTATFRSYIDDEVESPESDALVPSFRSYLDGNDADDESDVEVGGSFRSYLHRVEDDGAEIYRPIDPDTHHLMQSKDTDHLQWETIKEKVIKSGTLERLVECLIGNDDKMDSRHFQVFFTTYRAYASPADVLDLLLKRYEQLDDEDVGSRSAITIQNSIRTVVVCWMDTFEKDFHEIDSDESTILNRLIDFSRRHNLVDIKSRAEKLRHRFRRINEQGGLAAQLPSMSQYTFALGYNSNDYLYSQERAKMFDVGRENCVQIAEQLTFWDAALFKELLPYQCQGSIWSRRHKSHPDTVYTVRATIDQFNAVSQRVMTSIVLPECRSDFRAKIIAKWIDIARELRALKNFSSLKAVLSSLQSEPVYRLRSAWALVSRQSMAQFRELSAIFDVDENGDDHKARCILDAEGTAKSSPLKRPQLIQNCRRTKSDVNLAESQGTVPYLGTFLTDLTMIDQAYSDYVEDGLINFEKRRREFEVMAKIRLFQSAARAYNVPMDRGFCAWFFYLPSLKENDCFERSLQVERPAHSNSNSEQKAYHRAHKSTGGQPTLNHNNNVVKGNTLTRFFSNMTVDDDCPVLAPQNSNDSGFHSHGEDSWASSSNTPNGKLLQSPNITHLQQMARGAFTAPSTPASTVSWRGGCEFNPYTAYSPHKRTASGASSGVPASDSLSRSSSNTNDFAQNSRSGTPNMTEVLSPMGRMNGHQSNGSHVSNCSNGSTSSQSSCGSSGISPSAPANFYLARVGLDDELQTDASTGANYKCIKVENGDRMSALIERVLEKHLIDDADHRSYCLVQLLPDGCEFQLPDQCNPFYAVAPDPSSPMLNFILRKRRPLGLADLPPKAPTHVVAPSAKKLNRMKRSNLLRWSSGYL</sequence>
<gene>
    <name evidence="7" type="ORF">QR680_017953</name>
</gene>
<dbReference type="CDD" id="cd00155">
    <property type="entry name" value="RasGEF"/>
    <property type="match status" value="1"/>
</dbReference>
<reference evidence="7" key="1">
    <citation type="submission" date="2023-06" db="EMBL/GenBank/DDBJ databases">
        <title>Genomic analysis of the entomopathogenic nematode Steinernema hermaphroditum.</title>
        <authorList>
            <person name="Schwarz E.M."/>
            <person name="Heppert J.K."/>
            <person name="Baniya A."/>
            <person name="Schwartz H.T."/>
            <person name="Tan C.-H."/>
            <person name="Antoshechkin I."/>
            <person name="Sternberg P.W."/>
            <person name="Goodrich-Blair H."/>
            <person name="Dillman A.R."/>
        </authorList>
    </citation>
    <scope>NUCLEOTIDE SEQUENCE</scope>
    <source>
        <strain evidence="7">PS9179</strain>
        <tissue evidence="7">Whole animal</tissue>
    </source>
</reference>
<dbReference type="PROSITE" id="PS50009">
    <property type="entry name" value="RASGEF_CAT"/>
    <property type="match status" value="1"/>
</dbReference>
<dbReference type="InterPro" id="IPR000159">
    <property type="entry name" value="RA_dom"/>
</dbReference>
<dbReference type="PROSITE" id="PS00720">
    <property type="entry name" value="RASGEF"/>
    <property type="match status" value="1"/>
</dbReference>
<dbReference type="InterPro" id="IPR000651">
    <property type="entry name" value="Ras-like_Gua-exchang_fac_N"/>
</dbReference>
<dbReference type="Pfam" id="PF00788">
    <property type="entry name" value="RA"/>
    <property type="match status" value="1"/>
</dbReference>
<evidence type="ECO:0000259" key="6">
    <source>
        <dbReference type="PROSITE" id="PS50212"/>
    </source>
</evidence>
<evidence type="ECO:0000259" key="4">
    <source>
        <dbReference type="PROSITE" id="PS50009"/>
    </source>
</evidence>
<dbReference type="InterPro" id="IPR008937">
    <property type="entry name" value="Ras-like_GEF"/>
</dbReference>
<dbReference type="InterPro" id="IPR023578">
    <property type="entry name" value="Ras_GEF_dom_sf"/>
</dbReference>
<evidence type="ECO:0000256" key="2">
    <source>
        <dbReference type="PROSITE-ProRule" id="PRU00168"/>
    </source>
</evidence>
<dbReference type="GO" id="GO:0005886">
    <property type="term" value="C:plasma membrane"/>
    <property type="evidence" value="ECO:0007669"/>
    <property type="project" value="TreeGrafter"/>
</dbReference>
<dbReference type="PROSITE" id="PS50200">
    <property type="entry name" value="RA"/>
    <property type="match status" value="1"/>
</dbReference>
<dbReference type="PANTHER" id="PTHR23113">
    <property type="entry name" value="GUANINE NUCLEOTIDE EXCHANGE FACTOR"/>
    <property type="match status" value="1"/>
</dbReference>
<dbReference type="SMART" id="SM00314">
    <property type="entry name" value="RA"/>
    <property type="match status" value="1"/>
</dbReference>
<evidence type="ECO:0000256" key="3">
    <source>
        <dbReference type="SAM" id="MobiDB-lite"/>
    </source>
</evidence>
<dbReference type="InterPro" id="IPR019804">
    <property type="entry name" value="Ras_G-nucl-exch_fac_CS"/>
</dbReference>
<organism evidence="7 8">
    <name type="scientific">Steinernema hermaphroditum</name>
    <dbReference type="NCBI Taxonomy" id="289476"/>
    <lineage>
        <taxon>Eukaryota</taxon>
        <taxon>Metazoa</taxon>
        <taxon>Ecdysozoa</taxon>
        <taxon>Nematoda</taxon>
        <taxon>Chromadorea</taxon>
        <taxon>Rhabditida</taxon>
        <taxon>Tylenchina</taxon>
        <taxon>Panagrolaimomorpha</taxon>
        <taxon>Strongyloidoidea</taxon>
        <taxon>Steinernematidae</taxon>
        <taxon>Steinernema</taxon>
    </lineage>
</organism>
<keyword evidence="8" id="KW-1185">Reference proteome</keyword>
<evidence type="ECO:0000259" key="5">
    <source>
        <dbReference type="PROSITE" id="PS50200"/>
    </source>
</evidence>
<evidence type="ECO:0000256" key="1">
    <source>
        <dbReference type="ARBA" id="ARBA00022658"/>
    </source>
</evidence>
<dbReference type="SUPFAM" id="SSF48366">
    <property type="entry name" value="Ras GEF"/>
    <property type="match status" value="1"/>
</dbReference>
<dbReference type="PANTHER" id="PTHR23113:SF312">
    <property type="entry name" value="RAL GUANINE NUCLEOTIDE DISSOCIATION STIMULATOR-LIKE, ISOFORM E"/>
    <property type="match status" value="1"/>
</dbReference>
<evidence type="ECO:0000313" key="8">
    <source>
        <dbReference type="Proteomes" id="UP001175271"/>
    </source>
</evidence>
<feature type="region of interest" description="Disordered" evidence="3">
    <location>
        <begin position="525"/>
        <end position="556"/>
    </location>
</feature>
<dbReference type="SUPFAM" id="SSF54236">
    <property type="entry name" value="Ubiquitin-like"/>
    <property type="match status" value="1"/>
</dbReference>
<dbReference type="GO" id="GO:0005085">
    <property type="term" value="F:guanyl-nucleotide exchange factor activity"/>
    <property type="evidence" value="ECO:0007669"/>
    <property type="project" value="UniProtKB-KW"/>
</dbReference>
<feature type="domain" description="Ras-associating" evidence="5">
    <location>
        <begin position="737"/>
        <end position="833"/>
    </location>
</feature>
<dbReference type="Gene3D" id="3.10.20.90">
    <property type="entry name" value="Phosphatidylinositol 3-kinase Catalytic Subunit, Chain A, domain 1"/>
    <property type="match status" value="1"/>
</dbReference>
<evidence type="ECO:0008006" key="9">
    <source>
        <dbReference type="Google" id="ProtNLM"/>
    </source>
</evidence>
<dbReference type="InterPro" id="IPR001895">
    <property type="entry name" value="RASGEF_cat_dom"/>
</dbReference>
<feature type="compositionally biased region" description="Polar residues" evidence="3">
    <location>
        <begin position="598"/>
        <end position="611"/>
    </location>
</feature>
<feature type="domain" description="Ras-GEF" evidence="4">
    <location>
        <begin position="261"/>
        <end position="527"/>
    </location>
</feature>
<dbReference type="PROSITE" id="PS50212">
    <property type="entry name" value="RASGEF_NTER"/>
    <property type="match status" value="1"/>
</dbReference>